<reference evidence="2 3" key="1">
    <citation type="submission" date="2015-10" db="EMBL/GenBank/DDBJ databases">
        <title>Genome analyses suggest a sexual origin of heterokaryosis in a supposedly ancient asexual fungus.</title>
        <authorList>
            <person name="Ropars J."/>
            <person name="Sedzielewska K."/>
            <person name="Noel J."/>
            <person name="Charron P."/>
            <person name="Farinelli L."/>
            <person name="Marton T."/>
            <person name="Kruger M."/>
            <person name="Pelin A."/>
            <person name="Brachmann A."/>
            <person name="Corradi N."/>
        </authorList>
    </citation>
    <scope>NUCLEOTIDE SEQUENCE [LARGE SCALE GENOMIC DNA]</scope>
    <source>
        <strain evidence="2 3">A4</strain>
    </source>
</reference>
<evidence type="ECO:0000313" key="3">
    <source>
        <dbReference type="Proteomes" id="UP000234323"/>
    </source>
</evidence>
<dbReference type="EMBL" id="LLXI01000427">
    <property type="protein sequence ID" value="PKY46032.1"/>
    <property type="molecule type" value="Genomic_DNA"/>
</dbReference>
<proteinExistence type="predicted"/>
<sequence>MQELKFTSKEMNMLYNNGRIFYIFYFLYIYICILVKTRKKIEKRMQRLPSWPCIYIPS</sequence>
<dbReference type="Proteomes" id="UP000234323">
    <property type="component" value="Unassembled WGS sequence"/>
</dbReference>
<keyword evidence="1" id="KW-0812">Transmembrane</keyword>
<dbReference type="AlphaFoldDB" id="A0A2I1GHC4"/>
<gene>
    <name evidence="2" type="ORF">RhiirA4_180949</name>
</gene>
<evidence type="ECO:0000313" key="2">
    <source>
        <dbReference type="EMBL" id="PKY46032.1"/>
    </source>
</evidence>
<evidence type="ECO:0000256" key="1">
    <source>
        <dbReference type="SAM" id="Phobius"/>
    </source>
</evidence>
<keyword evidence="1" id="KW-1133">Transmembrane helix</keyword>
<feature type="transmembrane region" description="Helical" evidence="1">
    <location>
        <begin position="20"/>
        <end position="37"/>
    </location>
</feature>
<accession>A0A2I1GHC4</accession>
<name>A0A2I1GHC4_9GLOM</name>
<protein>
    <submittedName>
        <fullName evidence="2">Uncharacterized protein</fullName>
    </submittedName>
</protein>
<keyword evidence="3" id="KW-1185">Reference proteome</keyword>
<keyword evidence="1" id="KW-0472">Membrane</keyword>
<organism evidence="2 3">
    <name type="scientific">Rhizophagus irregularis</name>
    <dbReference type="NCBI Taxonomy" id="588596"/>
    <lineage>
        <taxon>Eukaryota</taxon>
        <taxon>Fungi</taxon>
        <taxon>Fungi incertae sedis</taxon>
        <taxon>Mucoromycota</taxon>
        <taxon>Glomeromycotina</taxon>
        <taxon>Glomeromycetes</taxon>
        <taxon>Glomerales</taxon>
        <taxon>Glomeraceae</taxon>
        <taxon>Rhizophagus</taxon>
    </lineage>
</organism>
<comment type="caution">
    <text evidence="2">The sequence shown here is derived from an EMBL/GenBank/DDBJ whole genome shotgun (WGS) entry which is preliminary data.</text>
</comment>